<accession>A0A8J5IR51</accession>
<dbReference type="EMBL" id="JAENGY010003511">
    <property type="protein sequence ID" value="KAG6941660.1"/>
    <property type="molecule type" value="Genomic_DNA"/>
</dbReference>
<name>A0A8J5IR51_9STRA</name>
<comment type="caution">
    <text evidence="1">The sequence shown here is derived from an EMBL/GenBank/DDBJ whole genome shotgun (WGS) entry which is preliminary data.</text>
</comment>
<dbReference type="Proteomes" id="UP000709295">
    <property type="component" value="Unassembled WGS sequence"/>
</dbReference>
<gene>
    <name evidence="1" type="ORF">JG688_00018555</name>
</gene>
<dbReference type="AlphaFoldDB" id="A0A8J5IR51"/>
<dbReference type="PANTHER" id="PTHR40866:SF1">
    <property type="entry name" value="BED-TYPE DOMAIN-CONTAINING PROTEIN"/>
    <property type="match status" value="1"/>
</dbReference>
<evidence type="ECO:0000313" key="2">
    <source>
        <dbReference type="Proteomes" id="UP000709295"/>
    </source>
</evidence>
<dbReference type="PANTHER" id="PTHR40866">
    <property type="entry name" value="BED-TYPE DOMAIN-CONTAINING PROTEIN"/>
    <property type="match status" value="1"/>
</dbReference>
<sequence length="232" mass="25894">MLRRDYSKDIGLLHVPLVGCAGHRLNLATEELLEESSQDLGSVQVLMIKLRSLNQAAKLRLKTSLRPVIRQETRWSSTFMILDRYFKLLELVKDDADLEDALPTRAENPRLKALHAELTNVESVTKALQSTKVSMADARLCQLAVREAPATGAASDGAQAAAKRRKTTGSSGDEEEYFVERLKSARKARLFSVARLTLGLEHHNLLPITFEAILFLRLNDGYWDVCTVDACC</sequence>
<proteinExistence type="predicted"/>
<organism evidence="1 2">
    <name type="scientific">Phytophthora aleatoria</name>
    <dbReference type="NCBI Taxonomy" id="2496075"/>
    <lineage>
        <taxon>Eukaryota</taxon>
        <taxon>Sar</taxon>
        <taxon>Stramenopiles</taxon>
        <taxon>Oomycota</taxon>
        <taxon>Peronosporomycetes</taxon>
        <taxon>Peronosporales</taxon>
        <taxon>Peronosporaceae</taxon>
        <taxon>Phytophthora</taxon>
    </lineage>
</organism>
<evidence type="ECO:0000313" key="1">
    <source>
        <dbReference type="EMBL" id="KAG6941660.1"/>
    </source>
</evidence>
<reference evidence="1" key="1">
    <citation type="submission" date="2021-01" db="EMBL/GenBank/DDBJ databases">
        <title>Phytophthora aleatoria, a newly-described species from Pinus radiata is distinct from Phytophthora cactorum isolates based on comparative genomics.</title>
        <authorList>
            <person name="Mcdougal R."/>
            <person name="Panda P."/>
            <person name="Williams N."/>
            <person name="Studholme D.J."/>
        </authorList>
    </citation>
    <scope>NUCLEOTIDE SEQUENCE</scope>
    <source>
        <strain evidence="1">NZFS 4037</strain>
    </source>
</reference>
<keyword evidence="2" id="KW-1185">Reference proteome</keyword>
<protein>
    <submittedName>
        <fullName evidence="1">Uncharacterized protein</fullName>
    </submittedName>
</protein>